<dbReference type="InterPro" id="IPR042208">
    <property type="entry name" value="D-ser_dehydrat-like_sf"/>
</dbReference>
<dbReference type="InterPro" id="IPR026956">
    <property type="entry name" value="D-ser_dehydrat-like_dom"/>
</dbReference>
<dbReference type="InterPro" id="IPR051466">
    <property type="entry name" value="D-amino_acid_metab_enzyme"/>
</dbReference>
<dbReference type="EMBL" id="BOMB01000030">
    <property type="protein sequence ID" value="GID14270.1"/>
    <property type="molecule type" value="Genomic_DNA"/>
</dbReference>
<evidence type="ECO:0000256" key="2">
    <source>
        <dbReference type="ARBA" id="ARBA00023239"/>
    </source>
</evidence>
<dbReference type="SUPFAM" id="SSF51419">
    <property type="entry name" value="PLP-binding barrel"/>
    <property type="match status" value="1"/>
</dbReference>
<dbReference type="Gene3D" id="2.40.37.20">
    <property type="entry name" value="D-serine dehydratase-like domain"/>
    <property type="match status" value="1"/>
</dbReference>
<evidence type="ECO:0000256" key="1">
    <source>
        <dbReference type="ARBA" id="ARBA00005323"/>
    </source>
</evidence>
<dbReference type="PANTHER" id="PTHR28004">
    <property type="entry name" value="ZGC:162816-RELATED"/>
    <property type="match status" value="1"/>
</dbReference>
<dbReference type="InterPro" id="IPR001608">
    <property type="entry name" value="Ala_racemase_N"/>
</dbReference>
<dbReference type="PANTHER" id="PTHR28004:SF8">
    <property type="entry name" value="D-SERINE DEAMINASE"/>
    <property type="match status" value="1"/>
</dbReference>
<comment type="similarity">
    <text evidence="1">Belongs to the DSD1 family.</text>
</comment>
<dbReference type="Pfam" id="PF14031">
    <property type="entry name" value="D-ser_dehydrat"/>
    <property type="match status" value="1"/>
</dbReference>
<keyword evidence="5" id="KW-1185">Reference proteome</keyword>
<dbReference type="AlphaFoldDB" id="A0A8J3NEV1"/>
<name>A0A8J3NEV1_9ACTN</name>
<protein>
    <submittedName>
        <fullName evidence="4">Amino acid deaminase</fullName>
    </submittedName>
</protein>
<dbReference type="Proteomes" id="UP000612808">
    <property type="component" value="Unassembled WGS sequence"/>
</dbReference>
<feature type="domain" description="D-serine dehydratase-like" evidence="3">
    <location>
        <begin position="302"/>
        <end position="399"/>
    </location>
</feature>
<dbReference type="SMART" id="SM01119">
    <property type="entry name" value="D-ser_dehydrat"/>
    <property type="match status" value="1"/>
</dbReference>
<evidence type="ECO:0000313" key="5">
    <source>
        <dbReference type="Proteomes" id="UP000612808"/>
    </source>
</evidence>
<dbReference type="GO" id="GO:0016829">
    <property type="term" value="F:lyase activity"/>
    <property type="evidence" value="ECO:0007669"/>
    <property type="project" value="UniProtKB-KW"/>
</dbReference>
<evidence type="ECO:0000259" key="3">
    <source>
        <dbReference type="SMART" id="SM01119"/>
    </source>
</evidence>
<dbReference type="Gene3D" id="3.20.20.10">
    <property type="entry name" value="Alanine racemase"/>
    <property type="match status" value="1"/>
</dbReference>
<gene>
    <name evidence="4" type="ORF">Aru02nite_51590</name>
</gene>
<proteinExistence type="inferred from homology"/>
<dbReference type="Pfam" id="PF01168">
    <property type="entry name" value="Ala_racemase_N"/>
    <property type="match status" value="1"/>
</dbReference>
<comment type="caution">
    <text evidence="4">The sequence shown here is derived from an EMBL/GenBank/DDBJ whole genome shotgun (WGS) entry which is preliminary data.</text>
</comment>
<dbReference type="RefSeq" id="WP_203662077.1">
    <property type="nucleotide sequence ID" value="NZ_BAAAZM010000001.1"/>
</dbReference>
<sequence>MTLTIPDEYVDWRTKGLWLPESRLRSSEFVAAKPDVFTGPFAWPLMLLKQDAVAHNVTTMAEYTARHGLAFAPHGKTSMAPRLFEMQLDAGAWGITLATAGQVLAARGFGVPRIFLANELLDPLALRWVVAEGERDPDFEFVCYLDSVEGVEAIRSALSEVEGERALSVVVELGHPGGRTGVRTVDEAVELARTAARVDRLAVRGIAGYEGGLRTVDEAADYLGRVRDAAVRAADAGAVTGKLLVSAGGSAYFDTVTEVLGGDWAPAHDVLLRSGAYVTHDHGFYRDHTPFNRTGEATLEPAFELWARVLSVPEDGLALCGAGKRDLPFDEGLPVPLRVRRADGSEADASAGRVTKLMDQHCYLTTDGLPPLRPGDLVAFGISHPCTAFDKWRVLPMVDPEYRVVELIHTYF</sequence>
<accession>A0A8J3NEV1</accession>
<organism evidence="4 5">
    <name type="scientific">Actinocatenispora rupis</name>
    <dbReference type="NCBI Taxonomy" id="519421"/>
    <lineage>
        <taxon>Bacteria</taxon>
        <taxon>Bacillati</taxon>
        <taxon>Actinomycetota</taxon>
        <taxon>Actinomycetes</taxon>
        <taxon>Micromonosporales</taxon>
        <taxon>Micromonosporaceae</taxon>
        <taxon>Actinocatenispora</taxon>
    </lineage>
</organism>
<keyword evidence="2" id="KW-0456">Lyase</keyword>
<dbReference type="InterPro" id="IPR029066">
    <property type="entry name" value="PLP-binding_barrel"/>
</dbReference>
<reference evidence="4" key="1">
    <citation type="submission" date="2021-01" db="EMBL/GenBank/DDBJ databases">
        <title>Whole genome shotgun sequence of Actinocatenispora rupis NBRC 107355.</title>
        <authorList>
            <person name="Komaki H."/>
            <person name="Tamura T."/>
        </authorList>
    </citation>
    <scope>NUCLEOTIDE SEQUENCE</scope>
    <source>
        <strain evidence="4">NBRC 107355</strain>
    </source>
</reference>
<evidence type="ECO:0000313" key="4">
    <source>
        <dbReference type="EMBL" id="GID14270.1"/>
    </source>
</evidence>